<evidence type="ECO:0000313" key="2">
    <source>
        <dbReference type="EMBL" id="MBA8806924.1"/>
    </source>
</evidence>
<accession>A0A7W3PCX9</accession>
<dbReference type="InterPro" id="IPR019660">
    <property type="entry name" value="Put_sensory_transdc_reg_YbjN"/>
</dbReference>
<dbReference type="AlphaFoldDB" id="A0A7W3PCX9"/>
<name>A0A7W3PCX9_9MICO</name>
<sequence>MTPPRNGGGAGRWLARLLNPRPPAARRPTGAQVRTLANAQVEKPRPLSTQRVGDDLSRRGYRFRIDDDGDVTGTWDGNRFWFLLLGEHDEILQVRGRWAGALPAAARLAVLQAANDWNRERIWPKVYTREEGAGLALYAEVSVDFEHGATEEQLAQTVSCGLVTASQFFSTVASLAPPSDADADGETAPDAPDDPSK</sequence>
<evidence type="ECO:0008006" key="4">
    <source>
        <dbReference type="Google" id="ProtNLM"/>
    </source>
</evidence>
<proteinExistence type="predicted"/>
<dbReference type="Proteomes" id="UP000540568">
    <property type="component" value="Unassembled WGS sequence"/>
</dbReference>
<feature type="compositionally biased region" description="Acidic residues" evidence="1">
    <location>
        <begin position="181"/>
        <end position="197"/>
    </location>
</feature>
<evidence type="ECO:0000313" key="3">
    <source>
        <dbReference type="Proteomes" id="UP000540568"/>
    </source>
</evidence>
<keyword evidence="3" id="KW-1185">Reference proteome</keyword>
<reference evidence="2 3" key="1">
    <citation type="submission" date="2020-07" db="EMBL/GenBank/DDBJ databases">
        <title>Sequencing the genomes of 1000 actinobacteria strains.</title>
        <authorList>
            <person name="Klenk H.-P."/>
        </authorList>
    </citation>
    <scope>NUCLEOTIDE SEQUENCE [LARGE SCALE GENOMIC DNA]</scope>
    <source>
        <strain evidence="2 3">DSM 44121</strain>
    </source>
</reference>
<dbReference type="RefSeq" id="WP_182614581.1">
    <property type="nucleotide sequence ID" value="NZ_BAAATF010000002.1"/>
</dbReference>
<comment type="caution">
    <text evidence="2">The sequence shown here is derived from an EMBL/GenBank/DDBJ whole genome shotgun (WGS) entry which is preliminary data.</text>
</comment>
<feature type="region of interest" description="Disordered" evidence="1">
    <location>
        <begin position="176"/>
        <end position="197"/>
    </location>
</feature>
<gene>
    <name evidence="2" type="ORF">FHX71_000866</name>
</gene>
<dbReference type="Pfam" id="PF10722">
    <property type="entry name" value="YbjN"/>
    <property type="match status" value="1"/>
</dbReference>
<dbReference type="EMBL" id="JACGWV010000001">
    <property type="protein sequence ID" value="MBA8806924.1"/>
    <property type="molecule type" value="Genomic_DNA"/>
</dbReference>
<evidence type="ECO:0000256" key="1">
    <source>
        <dbReference type="SAM" id="MobiDB-lite"/>
    </source>
</evidence>
<protein>
    <recommendedName>
        <fullName evidence="4">Sensory transduction regulator</fullName>
    </recommendedName>
</protein>
<organism evidence="2 3">
    <name type="scientific">Promicromonospora sukumoe</name>
    <dbReference type="NCBI Taxonomy" id="88382"/>
    <lineage>
        <taxon>Bacteria</taxon>
        <taxon>Bacillati</taxon>
        <taxon>Actinomycetota</taxon>
        <taxon>Actinomycetes</taxon>
        <taxon>Micrococcales</taxon>
        <taxon>Promicromonosporaceae</taxon>
        <taxon>Promicromonospora</taxon>
    </lineage>
</organism>
<dbReference type="CDD" id="cd17511">
    <property type="entry name" value="YbjN_AmyR-like"/>
    <property type="match status" value="1"/>
</dbReference>